<dbReference type="InterPro" id="IPR017956">
    <property type="entry name" value="AT_hook_DNA-bd_motif"/>
</dbReference>
<evidence type="ECO:0000313" key="3">
    <source>
        <dbReference type="Proteomes" id="UP000093000"/>
    </source>
</evidence>
<organism evidence="2 3">
    <name type="scientific">Choanephora cucurbitarum</name>
    <dbReference type="NCBI Taxonomy" id="101091"/>
    <lineage>
        <taxon>Eukaryota</taxon>
        <taxon>Fungi</taxon>
        <taxon>Fungi incertae sedis</taxon>
        <taxon>Mucoromycota</taxon>
        <taxon>Mucoromycotina</taxon>
        <taxon>Mucoromycetes</taxon>
        <taxon>Mucorales</taxon>
        <taxon>Mucorineae</taxon>
        <taxon>Choanephoraceae</taxon>
        <taxon>Choanephoroideae</taxon>
        <taxon>Choanephora</taxon>
    </lineage>
</organism>
<dbReference type="Proteomes" id="UP000093000">
    <property type="component" value="Unassembled WGS sequence"/>
</dbReference>
<name>A0A1C7MUV9_9FUNG</name>
<dbReference type="GO" id="GO:0003677">
    <property type="term" value="F:DNA binding"/>
    <property type="evidence" value="ECO:0007669"/>
    <property type="project" value="InterPro"/>
</dbReference>
<keyword evidence="3" id="KW-1185">Reference proteome</keyword>
<comment type="caution">
    <text evidence="2">The sequence shown here is derived from an EMBL/GenBank/DDBJ whole genome shotgun (WGS) entry which is preliminary data.</text>
</comment>
<accession>A0A1C7MUV9</accession>
<proteinExistence type="predicted"/>
<protein>
    <submittedName>
        <fullName evidence="2">Uncharacterized protein</fullName>
    </submittedName>
</protein>
<gene>
    <name evidence="2" type="ORF">A0J61_11276</name>
</gene>
<dbReference type="SMART" id="SM00384">
    <property type="entry name" value="AT_hook"/>
    <property type="match status" value="2"/>
</dbReference>
<reference evidence="2 3" key="1">
    <citation type="submission" date="2016-03" db="EMBL/GenBank/DDBJ databases">
        <title>Choanephora cucurbitarum.</title>
        <authorList>
            <person name="Min B."/>
            <person name="Park H."/>
            <person name="Park J.-H."/>
            <person name="Shin H.-D."/>
            <person name="Choi I.-G."/>
        </authorList>
    </citation>
    <scope>NUCLEOTIDE SEQUENCE [LARGE SCALE GENOMIC DNA]</scope>
    <source>
        <strain evidence="2 3">KUS-F28377</strain>
    </source>
</reference>
<evidence type="ECO:0000313" key="2">
    <source>
        <dbReference type="EMBL" id="OBZ80675.1"/>
    </source>
</evidence>
<feature type="compositionally biased region" description="Basic residues" evidence="1">
    <location>
        <begin position="51"/>
        <end position="61"/>
    </location>
</feature>
<evidence type="ECO:0000256" key="1">
    <source>
        <dbReference type="SAM" id="MobiDB-lite"/>
    </source>
</evidence>
<dbReference type="AlphaFoldDB" id="A0A1C7MUV9"/>
<feature type="region of interest" description="Disordered" evidence="1">
    <location>
        <begin position="1"/>
        <end position="84"/>
    </location>
</feature>
<dbReference type="EMBL" id="LUGH01001858">
    <property type="protein sequence ID" value="OBZ80675.1"/>
    <property type="molecule type" value="Genomic_DNA"/>
</dbReference>
<sequence length="84" mass="9585">MLSQKRNISPPKASSEKSKKRPRVSSVLVIQPDQDVRKRGRPKKVLDNTIKKPKKTRGRPKKATEEPSSETPVHQFIFQPPDTN</sequence>
<dbReference type="PRINTS" id="PR00929">
    <property type="entry name" value="ATHOOK"/>
</dbReference>
<dbReference type="InParanoid" id="A0A1C7MUV9"/>